<dbReference type="InterPro" id="IPR011990">
    <property type="entry name" value="TPR-like_helical_dom_sf"/>
</dbReference>
<name>D3SWC4_NATMM</name>
<feature type="region of interest" description="Disordered" evidence="2">
    <location>
        <begin position="505"/>
        <end position="539"/>
    </location>
</feature>
<accession>D3SWC4</accession>
<dbReference type="eggNOG" id="arCOG03832">
    <property type="taxonomic scope" value="Archaea"/>
</dbReference>
<evidence type="ECO:0000313" key="6">
    <source>
        <dbReference type="Proteomes" id="UP000001879"/>
    </source>
</evidence>
<gene>
    <name evidence="4" type="ordered locus">Nmag_0118</name>
    <name evidence="5" type="ORF">C500_01058</name>
</gene>
<evidence type="ECO:0000313" key="5">
    <source>
        <dbReference type="EMBL" id="ELY33771.1"/>
    </source>
</evidence>
<dbReference type="KEGG" id="nmg:Nmag_0118"/>
<dbReference type="InterPro" id="IPR058358">
    <property type="entry name" value="DUF8045"/>
</dbReference>
<dbReference type="PATRIC" id="fig|547559.17.peg.202"/>
<dbReference type="SUPFAM" id="SSF48452">
    <property type="entry name" value="TPR-like"/>
    <property type="match status" value="1"/>
</dbReference>
<feature type="compositionally biased region" description="Acidic residues" evidence="2">
    <location>
        <begin position="155"/>
        <end position="165"/>
    </location>
</feature>
<reference evidence="6" key="1">
    <citation type="submission" date="2010-02" db="EMBL/GenBank/DDBJ databases">
        <title>Complete sequence of chromosome of Natrialba magadii ATCC 43099.</title>
        <authorList>
            <consortium name="US DOE Joint Genome Institute"/>
            <person name="Lucas S."/>
            <person name="Copeland A."/>
            <person name="Lapidus A."/>
            <person name="Cheng J.-F."/>
            <person name="Bruce D."/>
            <person name="Goodwin L."/>
            <person name="Pitluck S."/>
            <person name="Davenport K."/>
            <person name="Saunders E."/>
            <person name="Detter J.C."/>
            <person name="Han C."/>
            <person name="Tapia R."/>
            <person name="Land M."/>
            <person name="Hauser L."/>
            <person name="Kyrpides N."/>
            <person name="Mikhailova N."/>
            <person name="De Castro R.E."/>
            <person name="Maupin-Furlow J.A."/>
            <person name="Woyke T."/>
        </authorList>
    </citation>
    <scope>NUCLEOTIDE SEQUENCE [LARGE SCALE GENOMIC DNA]</scope>
    <source>
        <strain evidence="6">ATCC 43099 / DSM 3394 / CCM 3739 / CIP 104546 / IAM 13178 / JCM 8861 / NBRC 102185 / NCIMB 2190 / MS3</strain>
    </source>
</reference>
<dbReference type="RefSeq" id="WP_004213497.1">
    <property type="nucleotide sequence ID" value="NC_013922.1"/>
</dbReference>
<dbReference type="GO" id="GO:0008270">
    <property type="term" value="F:zinc ion binding"/>
    <property type="evidence" value="ECO:0007669"/>
    <property type="project" value="UniProtKB-KW"/>
</dbReference>
<dbReference type="Pfam" id="PF04434">
    <property type="entry name" value="SWIM"/>
    <property type="match status" value="1"/>
</dbReference>
<evidence type="ECO:0000313" key="7">
    <source>
        <dbReference type="Proteomes" id="UP000011543"/>
    </source>
</evidence>
<evidence type="ECO:0000259" key="3">
    <source>
        <dbReference type="PROSITE" id="PS50966"/>
    </source>
</evidence>
<feature type="compositionally biased region" description="Polar residues" evidence="2">
    <location>
        <begin position="508"/>
        <end position="518"/>
    </location>
</feature>
<dbReference type="PaxDb" id="547559-Nmag_0118"/>
<dbReference type="OrthoDB" id="41163at2157"/>
<dbReference type="EMBL" id="AOHS01000008">
    <property type="protein sequence ID" value="ELY33771.1"/>
    <property type="molecule type" value="Genomic_DNA"/>
</dbReference>
<organism evidence="4 6">
    <name type="scientific">Natrialba magadii (strain ATCC 43099 / DSM 3394 / CCM 3739 / CIP 104546 / IAM 13178 / JCM 8861 / NBRC 102185 / NCIMB 2190 / MS3)</name>
    <name type="common">Natronobacterium magadii</name>
    <dbReference type="NCBI Taxonomy" id="547559"/>
    <lineage>
        <taxon>Archaea</taxon>
        <taxon>Methanobacteriati</taxon>
        <taxon>Methanobacteriota</taxon>
        <taxon>Stenosarchaea group</taxon>
        <taxon>Halobacteria</taxon>
        <taxon>Halobacteriales</taxon>
        <taxon>Natrialbaceae</taxon>
        <taxon>Natrialba</taxon>
    </lineage>
</organism>
<keyword evidence="6" id="KW-1185">Reference proteome</keyword>
<dbReference type="Proteomes" id="UP000001879">
    <property type="component" value="Chromosome"/>
</dbReference>
<dbReference type="EMBL" id="CP001932">
    <property type="protein sequence ID" value="ADD03716.1"/>
    <property type="molecule type" value="Genomic_DNA"/>
</dbReference>
<dbReference type="HOGENOM" id="CLU_017027_0_0_2"/>
<dbReference type="Proteomes" id="UP000011543">
    <property type="component" value="Unassembled WGS sequence"/>
</dbReference>
<keyword evidence="1" id="KW-0862">Zinc</keyword>
<keyword evidence="1" id="KW-0479">Metal-binding</keyword>
<dbReference type="Pfam" id="PF26193">
    <property type="entry name" value="DUF8045"/>
    <property type="match status" value="1"/>
</dbReference>
<evidence type="ECO:0000313" key="4">
    <source>
        <dbReference type="EMBL" id="ADD03716.1"/>
    </source>
</evidence>
<reference evidence="4" key="4">
    <citation type="submission" date="2016-09" db="EMBL/GenBank/DDBJ databases">
        <authorList>
            <person name="Pfeiffer F."/>
        </authorList>
    </citation>
    <scope>NUCLEOTIDE SEQUENCE</scope>
    <source>
        <strain evidence="4">ATCC 43099</strain>
    </source>
</reference>
<protein>
    <submittedName>
        <fullName evidence="4">SWIM zinc finger domain protein</fullName>
    </submittedName>
    <submittedName>
        <fullName evidence="5">Zinc finger SWIM domain-containing protein</fullName>
    </submittedName>
</protein>
<proteinExistence type="predicted"/>
<evidence type="ECO:0000256" key="2">
    <source>
        <dbReference type="SAM" id="MobiDB-lite"/>
    </source>
</evidence>
<dbReference type="STRING" id="547559.Nmag_0118"/>
<dbReference type="GeneID" id="8822937"/>
<dbReference type="AlphaFoldDB" id="D3SWC4"/>
<dbReference type="PROSITE" id="PS50966">
    <property type="entry name" value="ZF_SWIM"/>
    <property type="match status" value="1"/>
</dbReference>
<feature type="region of interest" description="Disordered" evidence="2">
    <location>
        <begin position="144"/>
        <end position="190"/>
    </location>
</feature>
<evidence type="ECO:0000256" key="1">
    <source>
        <dbReference type="PROSITE-ProRule" id="PRU00325"/>
    </source>
</evidence>
<dbReference type="InterPro" id="IPR007527">
    <property type="entry name" value="Znf_SWIM"/>
</dbReference>
<dbReference type="eggNOG" id="arCOG03429">
    <property type="taxonomic scope" value="Archaea"/>
</dbReference>
<feature type="domain" description="SWIM-type" evidence="3">
    <location>
        <begin position="237"/>
        <end position="273"/>
    </location>
</feature>
<reference evidence="4 6" key="2">
    <citation type="journal article" date="2012" name="BMC Genomics">
        <title>A comparative genomics perspective on the genetic content of the alkaliphilic haloarchaeon Natrialba magadii ATCC 43099T.</title>
        <authorList>
            <person name="Siddaramappa S."/>
            <person name="Challacombe J.F."/>
            <person name="Decastro R.E."/>
            <person name="Pfeiffer F."/>
            <person name="Sastre D.E."/>
            <person name="Gimenez M.I."/>
            <person name="Paggi R.A."/>
            <person name="Detter J.C."/>
            <person name="Davenport K.W."/>
            <person name="Goodwin L.A."/>
            <person name="Kyrpides N."/>
            <person name="Tapia R."/>
            <person name="Pitluck S."/>
            <person name="Lucas S."/>
            <person name="Woyke T."/>
            <person name="Maupin-Furlow J.A."/>
        </authorList>
    </citation>
    <scope>NUCLEOTIDE SEQUENCE [LARGE SCALE GENOMIC DNA]</scope>
    <source>
        <strain evidence="4">ATCC 43099</strain>
        <strain evidence="6">ATCC 43099 / DSM 3394 / CCM 3739 / CIP 104546 / IAM 13178 / JCM 8861 / NBRC 102185 / NCIMB 2190 / MS3</strain>
    </source>
</reference>
<feature type="region of interest" description="Disordered" evidence="2">
    <location>
        <begin position="283"/>
        <end position="310"/>
    </location>
</feature>
<feature type="compositionally biased region" description="Low complexity" evidence="2">
    <location>
        <begin position="290"/>
        <end position="304"/>
    </location>
</feature>
<dbReference type="eggNOG" id="arCOG09172">
    <property type="taxonomic scope" value="Archaea"/>
</dbReference>
<keyword evidence="1" id="KW-0863">Zinc-finger</keyword>
<sequence length="848" mass="95966">MKLRYYAEADVEVDHRRTLELLESIHEEHAIPVEVIQVDPQRAPPTDFVGHAETRSLANAWDDFTYNKLLQEGLGGAPSKRYRDREDIVGNVGIVVDGDLVWATEFWGTHHGWGAVDPADTAIGFLEEVHRRGTAAVADRVPLADWSWSPPSPDTDSESESESDFESVSVSASETHATTSTDSPVEELRKPTRDAIRERCTAQSFQRGVSYFEEGRLRALRLEGRTVTATVQGSREYRTTVDLSAADFDSWCSCPYDYAGDCKHIVAVLLAVRDRYDELLDTAHPDLSSDESSSTSSSGGLEPSAADDDLESALETTDAGTLREFLRDVLAANNSLRERFLATAGHPVEKHVADYKRDLNRQFETATGRHGIVEYDTRLEFDEYEELAATYRESGAHERALDIYRALSEAIHKNLERIDDSSGHYGRQLEATIDAYAACVREAGFDREMACEHIEYLYEQFLRAEFRFVRNAYDDALREVCSTADELEYLLSLVQSDLPALEGIGTDETMSQTGTESSAAAEPSQGGDEAVETDAGLPDPTQWRLDVELFTGGELDIDHLSVGPLDVTDFIGDQLTTILEETESRPDGNAAANARDRTVRQSTLSMDAQQRLSMYLWVLSELEDREQRQAVLEEVYTERSEFYCQYVDVLRADGQDQRAQAVLEAGLEEFPHSVAVYQQAAEFYHGRDDERYRDVLRTLFVRFEDWDAYDDLRSVCSAEEWESISHGLRTQLGRLDPDRLLELYVREDALEKGLKKILESDDLETFREYREPVAAVDPEAYFEAYRESLDAQLAADTGRDHYRTIIEHLEELDRLECDEEVAVFVEHLREKHSNRPAFLDELERAGYR</sequence>
<reference evidence="5 7" key="3">
    <citation type="journal article" date="2014" name="PLoS Genet.">
        <title>Phylogenetically driven sequencing of extremely halophilic archaea reveals strategies for static and dynamic osmo-response.</title>
        <authorList>
            <person name="Becker E.A."/>
            <person name="Seitzer P.M."/>
            <person name="Tritt A."/>
            <person name="Larsen D."/>
            <person name="Krusor M."/>
            <person name="Yao A.I."/>
            <person name="Wu D."/>
            <person name="Madern D."/>
            <person name="Eisen J.A."/>
            <person name="Darling A.E."/>
            <person name="Facciotti M.T."/>
        </authorList>
    </citation>
    <scope>NUCLEOTIDE SEQUENCE [LARGE SCALE GENOMIC DNA]</scope>
    <source>
        <strain evidence="7">ATCC 43099 / DSM 3394 / CCM 3739 / CIP 104546 / IAM 13178 / JCM 8861 / NBRC 102185 / NCIMB 2190 / MS3</strain>
        <strain evidence="5">MS-3</strain>
    </source>
</reference>